<name>A0AAW1L5A8_POPJA</name>
<evidence type="ECO:0000259" key="2">
    <source>
        <dbReference type="Pfam" id="PF25597"/>
    </source>
</evidence>
<dbReference type="EMBL" id="JASPKY010000174">
    <property type="protein sequence ID" value="KAK9727965.1"/>
    <property type="molecule type" value="Genomic_DNA"/>
</dbReference>
<dbReference type="InterPro" id="IPR057670">
    <property type="entry name" value="SH3_retrovirus"/>
</dbReference>
<protein>
    <recommendedName>
        <fullName evidence="2">Retroviral polymerase SH3-like domain-containing protein</fullName>
    </recommendedName>
</protein>
<evidence type="ECO:0000313" key="4">
    <source>
        <dbReference type="Proteomes" id="UP001458880"/>
    </source>
</evidence>
<comment type="caution">
    <text evidence="3">The sequence shown here is derived from an EMBL/GenBank/DDBJ whole genome shotgun (WGS) entry which is preliminary data.</text>
</comment>
<organism evidence="3 4">
    <name type="scientific">Popillia japonica</name>
    <name type="common">Japanese beetle</name>
    <dbReference type="NCBI Taxonomy" id="7064"/>
    <lineage>
        <taxon>Eukaryota</taxon>
        <taxon>Metazoa</taxon>
        <taxon>Ecdysozoa</taxon>
        <taxon>Arthropoda</taxon>
        <taxon>Hexapoda</taxon>
        <taxon>Insecta</taxon>
        <taxon>Pterygota</taxon>
        <taxon>Neoptera</taxon>
        <taxon>Endopterygota</taxon>
        <taxon>Coleoptera</taxon>
        <taxon>Polyphaga</taxon>
        <taxon>Scarabaeiformia</taxon>
        <taxon>Scarabaeidae</taxon>
        <taxon>Rutelinae</taxon>
        <taxon>Popillia</taxon>
    </lineage>
</organism>
<proteinExistence type="predicted"/>
<evidence type="ECO:0000256" key="1">
    <source>
        <dbReference type="SAM" id="MobiDB-lite"/>
    </source>
</evidence>
<feature type="domain" description="Retroviral polymerase SH3-like" evidence="2">
    <location>
        <begin position="1"/>
        <end position="37"/>
    </location>
</feature>
<sequence length="94" mass="11035">MVGYSGYSTNYRLFDLDTRKVTISRDVTFNENFDSFEKRSTSRYALLEWPILQNNEEAEGAQPAERNEVTAETEDAKIEQKKQREHNLQNETKL</sequence>
<keyword evidence="4" id="KW-1185">Reference proteome</keyword>
<dbReference type="Proteomes" id="UP001458880">
    <property type="component" value="Unassembled WGS sequence"/>
</dbReference>
<feature type="compositionally biased region" description="Basic and acidic residues" evidence="1">
    <location>
        <begin position="65"/>
        <end position="94"/>
    </location>
</feature>
<dbReference type="Pfam" id="PF25597">
    <property type="entry name" value="SH3_retrovirus"/>
    <property type="match status" value="1"/>
</dbReference>
<evidence type="ECO:0000313" key="3">
    <source>
        <dbReference type="EMBL" id="KAK9727965.1"/>
    </source>
</evidence>
<gene>
    <name evidence="3" type="ORF">QE152_g18935</name>
</gene>
<reference evidence="3 4" key="1">
    <citation type="journal article" date="2024" name="BMC Genomics">
        <title>De novo assembly and annotation of Popillia japonica's genome with initial clues to its potential as an invasive pest.</title>
        <authorList>
            <person name="Cucini C."/>
            <person name="Boschi S."/>
            <person name="Funari R."/>
            <person name="Cardaioli E."/>
            <person name="Iannotti N."/>
            <person name="Marturano G."/>
            <person name="Paoli F."/>
            <person name="Bruttini M."/>
            <person name="Carapelli A."/>
            <person name="Frati F."/>
            <person name="Nardi F."/>
        </authorList>
    </citation>
    <scope>NUCLEOTIDE SEQUENCE [LARGE SCALE GENOMIC DNA]</scope>
    <source>
        <strain evidence="3">DMR45628</strain>
    </source>
</reference>
<accession>A0AAW1L5A8</accession>
<dbReference type="AlphaFoldDB" id="A0AAW1L5A8"/>
<feature type="region of interest" description="Disordered" evidence="1">
    <location>
        <begin position="55"/>
        <end position="94"/>
    </location>
</feature>